<reference evidence="1" key="1">
    <citation type="journal article" date="2023" name="G3 (Bethesda)">
        <title>A reference genome for the long-term kleptoplast-retaining sea slug Elysia crispata morphotype clarki.</title>
        <authorList>
            <person name="Eastman K.E."/>
            <person name="Pendleton A.L."/>
            <person name="Shaikh M.A."/>
            <person name="Suttiyut T."/>
            <person name="Ogas R."/>
            <person name="Tomko P."/>
            <person name="Gavelis G."/>
            <person name="Widhalm J.R."/>
            <person name="Wisecaver J.H."/>
        </authorList>
    </citation>
    <scope>NUCLEOTIDE SEQUENCE</scope>
    <source>
        <strain evidence="1">ECLA1</strain>
    </source>
</reference>
<accession>A0AAE0XNC2</accession>
<dbReference type="EMBL" id="JAWDGP010007969">
    <property type="protein sequence ID" value="KAK3698702.1"/>
    <property type="molecule type" value="Genomic_DNA"/>
</dbReference>
<name>A0AAE0XNC2_9GAST</name>
<evidence type="ECO:0000313" key="2">
    <source>
        <dbReference type="Proteomes" id="UP001283361"/>
    </source>
</evidence>
<dbReference type="AlphaFoldDB" id="A0AAE0XNC2"/>
<evidence type="ECO:0000313" key="1">
    <source>
        <dbReference type="EMBL" id="KAK3698702.1"/>
    </source>
</evidence>
<gene>
    <name evidence="1" type="ORF">RRG08_046204</name>
</gene>
<keyword evidence="2" id="KW-1185">Reference proteome</keyword>
<dbReference type="Proteomes" id="UP001283361">
    <property type="component" value="Unassembled WGS sequence"/>
</dbReference>
<comment type="caution">
    <text evidence="1">The sequence shown here is derived from an EMBL/GenBank/DDBJ whole genome shotgun (WGS) entry which is preliminary data.</text>
</comment>
<sequence length="124" mass="13601">MPSPGLTERDSPGSGLAESGARLDLALPAPKRCDYSAFHAQRSSRPGLPSYTINIYTADPIILHAQLTANRCYRYLQEKCLAQSCSHCADEFTSGYVSYAFTPLYIGKLALPSSMVRIARAWLL</sequence>
<proteinExistence type="predicted"/>
<protein>
    <submittedName>
        <fullName evidence="1">Uncharacterized protein</fullName>
    </submittedName>
</protein>
<organism evidence="1 2">
    <name type="scientific">Elysia crispata</name>
    <name type="common">lettuce slug</name>
    <dbReference type="NCBI Taxonomy" id="231223"/>
    <lineage>
        <taxon>Eukaryota</taxon>
        <taxon>Metazoa</taxon>
        <taxon>Spiralia</taxon>
        <taxon>Lophotrochozoa</taxon>
        <taxon>Mollusca</taxon>
        <taxon>Gastropoda</taxon>
        <taxon>Heterobranchia</taxon>
        <taxon>Euthyneura</taxon>
        <taxon>Panpulmonata</taxon>
        <taxon>Sacoglossa</taxon>
        <taxon>Placobranchoidea</taxon>
        <taxon>Plakobranchidae</taxon>
        <taxon>Elysia</taxon>
    </lineage>
</organism>